<evidence type="ECO:0000313" key="2">
    <source>
        <dbReference type="EMBL" id="KAH6756641.1"/>
    </source>
</evidence>
<dbReference type="GO" id="GO:0009570">
    <property type="term" value="C:chloroplast stroma"/>
    <property type="evidence" value="ECO:0007669"/>
    <property type="project" value="TreeGrafter"/>
</dbReference>
<sequence length="252" mass="27708">MNHSSLSLPSSSIQLPRNLRFTAILAGQKSNFRVFASMSIQALEKASAMSFLDSKESGILFYFFCQCQMAIATAITLPLITVKHRSLSSPPLSHSSSSAAGDKLDLLRSYGDIECLYDLSQELCMKEKLKVVGRASIGIDNVDLQAVMELGCLVMNAPMMNTIVAAEHGIALLTSMTRNVAQPDASIKARKWLRTKYVGVSLVGKTLAIMGFVELSQFLSNAELELIGREKEKLLLEYFKNVYAKVMKAKDI</sequence>
<dbReference type="Pfam" id="PF00389">
    <property type="entry name" value="2-Hacid_dh"/>
    <property type="match status" value="1"/>
</dbReference>
<dbReference type="Proteomes" id="UP001190926">
    <property type="component" value="Unassembled WGS sequence"/>
</dbReference>
<evidence type="ECO:0000259" key="1">
    <source>
        <dbReference type="Pfam" id="PF00389"/>
    </source>
</evidence>
<dbReference type="PANTHER" id="PTHR42938:SF46">
    <property type="entry name" value="D-3-PHOSPHOGLYCERATE DEHYDROGENASE 2, CHLOROPLASTIC"/>
    <property type="match status" value="1"/>
</dbReference>
<name>A0AAD4IPD4_PERFH</name>
<accession>A0AAD4IPD4</accession>
<dbReference type="SUPFAM" id="SSF52283">
    <property type="entry name" value="Formate/glycerate dehydrogenase catalytic domain-like"/>
    <property type="match status" value="1"/>
</dbReference>
<dbReference type="AlphaFoldDB" id="A0AAD4IPD4"/>
<dbReference type="Gene3D" id="3.40.50.720">
    <property type="entry name" value="NAD(P)-binding Rossmann-like Domain"/>
    <property type="match status" value="2"/>
</dbReference>
<keyword evidence="3" id="KW-1185">Reference proteome</keyword>
<proteinExistence type="predicted"/>
<comment type="caution">
    <text evidence="2">The sequence shown here is derived from an EMBL/GenBank/DDBJ whole genome shotgun (WGS) entry which is preliminary data.</text>
</comment>
<dbReference type="GO" id="GO:0004617">
    <property type="term" value="F:phosphoglycerate dehydrogenase activity"/>
    <property type="evidence" value="ECO:0007669"/>
    <property type="project" value="TreeGrafter"/>
</dbReference>
<dbReference type="EMBL" id="SDAM02029545">
    <property type="protein sequence ID" value="KAH6756641.1"/>
    <property type="molecule type" value="Genomic_DNA"/>
</dbReference>
<evidence type="ECO:0000313" key="3">
    <source>
        <dbReference type="Proteomes" id="UP001190926"/>
    </source>
</evidence>
<dbReference type="PANTHER" id="PTHR42938">
    <property type="entry name" value="FORMATE DEHYDROGENASE 1"/>
    <property type="match status" value="1"/>
</dbReference>
<feature type="domain" description="D-isomer specific 2-hydroxyacid dehydrogenase catalytic" evidence="1">
    <location>
        <begin position="127"/>
        <end position="180"/>
    </location>
</feature>
<reference evidence="2 3" key="1">
    <citation type="journal article" date="2021" name="Nat. Commun.">
        <title>Incipient diploidization of the medicinal plant Perilla within 10,000 years.</title>
        <authorList>
            <person name="Zhang Y."/>
            <person name="Shen Q."/>
            <person name="Leng L."/>
            <person name="Zhang D."/>
            <person name="Chen S."/>
            <person name="Shi Y."/>
            <person name="Ning Z."/>
            <person name="Chen S."/>
        </authorList>
    </citation>
    <scope>NUCLEOTIDE SEQUENCE [LARGE SCALE GENOMIC DNA]</scope>
    <source>
        <strain evidence="3">cv. PC099</strain>
    </source>
</reference>
<gene>
    <name evidence="2" type="ORF">C2S53_001762</name>
</gene>
<dbReference type="GO" id="GO:0051287">
    <property type="term" value="F:NAD binding"/>
    <property type="evidence" value="ECO:0007669"/>
    <property type="project" value="InterPro"/>
</dbReference>
<organism evidence="2 3">
    <name type="scientific">Perilla frutescens var. hirtella</name>
    <name type="common">Perilla citriodora</name>
    <name type="synonym">Perilla setoyensis</name>
    <dbReference type="NCBI Taxonomy" id="608512"/>
    <lineage>
        <taxon>Eukaryota</taxon>
        <taxon>Viridiplantae</taxon>
        <taxon>Streptophyta</taxon>
        <taxon>Embryophyta</taxon>
        <taxon>Tracheophyta</taxon>
        <taxon>Spermatophyta</taxon>
        <taxon>Magnoliopsida</taxon>
        <taxon>eudicotyledons</taxon>
        <taxon>Gunneridae</taxon>
        <taxon>Pentapetalae</taxon>
        <taxon>asterids</taxon>
        <taxon>lamiids</taxon>
        <taxon>Lamiales</taxon>
        <taxon>Lamiaceae</taxon>
        <taxon>Nepetoideae</taxon>
        <taxon>Elsholtzieae</taxon>
        <taxon>Perilla</taxon>
    </lineage>
</organism>
<dbReference type="InterPro" id="IPR006139">
    <property type="entry name" value="D-isomer_2_OHA_DH_cat_dom"/>
</dbReference>
<protein>
    <submittedName>
        <fullName evidence="2">D-3-phosphoglycerate dehydrogenase</fullName>
    </submittedName>
</protein>